<evidence type="ECO:0000313" key="2">
    <source>
        <dbReference type="EMBL" id="MDN3922553.1"/>
    </source>
</evidence>
<gene>
    <name evidence="2" type="ORF">QWJ38_19860</name>
</gene>
<evidence type="ECO:0000313" key="3">
    <source>
        <dbReference type="Proteomes" id="UP001228044"/>
    </source>
</evidence>
<dbReference type="InterPro" id="IPR009492">
    <property type="entry name" value="TniQ"/>
</dbReference>
<dbReference type="Pfam" id="PF06527">
    <property type="entry name" value="TniQ"/>
    <property type="match status" value="1"/>
</dbReference>
<dbReference type="RefSeq" id="WP_290360852.1">
    <property type="nucleotide sequence ID" value="NZ_JAUHHC010000005.1"/>
</dbReference>
<accession>A0ABT8DWJ6</accession>
<proteinExistence type="predicted"/>
<dbReference type="Proteomes" id="UP001228044">
    <property type="component" value="Unassembled WGS sequence"/>
</dbReference>
<keyword evidence="3" id="KW-1185">Reference proteome</keyword>
<organism evidence="2 3">
    <name type="scientific">Roseateles violae</name>
    <dbReference type="NCBI Taxonomy" id="3058042"/>
    <lineage>
        <taxon>Bacteria</taxon>
        <taxon>Pseudomonadati</taxon>
        <taxon>Pseudomonadota</taxon>
        <taxon>Betaproteobacteria</taxon>
        <taxon>Burkholderiales</taxon>
        <taxon>Sphaerotilaceae</taxon>
        <taxon>Roseateles</taxon>
    </lineage>
</organism>
<evidence type="ECO:0000259" key="1">
    <source>
        <dbReference type="Pfam" id="PF06527"/>
    </source>
</evidence>
<dbReference type="EMBL" id="JAUHHC010000005">
    <property type="protein sequence ID" value="MDN3922553.1"/>
    <property type="molecule type" value="Genomic_DNA"/>
</dbReference>
<name>A0ABT8DWJ6_9BURK</name>
<comment type="caution">
    <text evidence="2">The sequence shown here is derived from an EMBL/GenBank/DDBJ whole genome shotgun (WGS) entry which is preliminary data.</text>
</comment>
<reference evidence="2 3" key="1">
    <citation type="submission" date="2023-06" db="EMBL/GenBank/DDBJ databases">
        <title>Pelomonas sp. PFR6 16S ribosomal RNA gene Genome sequencing and assembly.</title>
        <authorList>
            <person name="Woo H."/>
        </authorList>
    </citation>
    <scope>NUCLEOTIDE SEQUENCE [LARGE SCALE GENOMIC DNA]</scope>
    <source>
        <strain evidence="2 3">PFR6</strain>
    </source>
</reference>
<feature type="domain" description="TniQ" evidence="1">
    <location>
        <begin position="8"/>
        <end position="137"/>
    </location>
</feature>
<protein>
    <submittedName>
        <fullName evidence="2">TniQ family protein</fullName>
    </submittedName>
</protein>
<sequence length="633" mass="69425">MPIQLLLRTPDPIPGEGIFGYVLRLSERNGYDSPWHVFQHAGYLQQEMIAPGFEPRRLAAIVGKEADLLERYCYSRLTDDGQREFQLNGHSLGRRLGKTLRVRRPAICTACIEADGFADACWDAQAFVACPKHGRLLLLNCPACESHLKWFRPGLLQCHCGASLAGVVADTASAATQGLMAVLRSTIRREALPPDQGVHLSLPHRELSAVPLRGLLHVLSVLEKLDTEAKVSDGPDTTAADVFFDWPNGFHAYLRRMASTGIASGVETVGLRKRFHRLYEGLFKRCRMVNGMEFMREEFVRFGRDEWGDGVVDFKLMGSEPTKSRFTSASALASELGVMHITVRRWMEVGAIPFKTVEVGQGSRFVADSAAVSQVAAYKENRVHGREAAKLSGLPVSALRELKKSGHYSTNAIANCRAGFWPVDLQQLNDRLLATAGDASGKADEVECSREALVSLGRILGFWKLGAVRAKGAFLAEVLDGELVPVRRSGDHANDLLFRIGDVESFRVRFALGTGREYISAKTAAHMLGASTTIVAALVEAGHFLPAGDHGVRLSRCSVDKFMESWKPLNALAKELNTSSMALRLSADALDIKVMRVPYSAGRQAPFVATADAVVLRQAFANRRSKRRSGELV</sequence>